<evidence type="ECO:0000256" key="2">
    <source>
        <dbReference type="ARBA" id="ARBA00022448"/>
    </source>
</evidence>
<evidence type="ECO:0000256" key="12">
    <source>
        <dbReference type="RuleBase" id="RU003357"/>
    </source>
</evidence>
<dbReference type="InterPro" id="IPR036942">
    <property type="entry name" value="Beta-barrel_TonB_sf"/>
</dbReference>
<dbReference type="InterPro" id="IPR000531">
    <property type="entry name" value="Beta-barrel_TonB"/>
</dbReference>
<proteinExistence type="inferred from homology"/>
<evidence type="ECO:0000256" key="8">
    <source>
        <dbReference type="ARBA" id="ARBA00023077"/>
    </source>
</evidence>
<keyword evidence="3 11" id="KW-1134">Transmembrane beta strand</keyword>
<name>A0A1Y5EJ03_COLPS</name>
<dbReference type="Pfam" id="PF00593">
    <property type="entry name" value="TonB_dep_Rec_b-barrel"/>
    <property type="match status" value="1"/>
</dbReference>
<comment type="similarity">
    <text evidence="11 12">Belongs to the TonB-dependent receptor family.</text>
</comment>
<dbReference type="Proteomes" id="UP000243053">
    <property type="component" value="Unassembled WGS sequence"/>
</dbReference>
<keyword evidence="10 11" id="KW-0998">Cell outer membrane</keyword>
<evidence type="ECO:0000259" key="14">
    <source>
        <dbReference type="Pfam" id="PF00593"/>
    </source>
</evidence>
<evidence type="ECO:0000256" key="13">
    <source>
        <dbReference type="SAM" id="SignalP"/>
    </source>
</evidence>
<dbReference type="InterPro" id="IPR039426">
    <property type="entry name" value="TonB-dep_rcpt-like"/>
</dbReference>
<reference evidence="17" key="1">
    <citation type="journal article" date="2017" name="Proc. Natl. Acad. Sci. U.S.A.">
        <title>Simulation of Deepwater Horizon oil plume reveals substrate specialization within a complex community of hydrocarbon degraders.</title>
        <authorList>
            <person name="Hu P."/>
            <person name="Dubinsky E.A."/>
            <person name="Probst A.J."/>
            <person name="Wang J."/>
            <person name="Sieber C.M.K."/>
            <person name="Tom L.M."/>
            <person name="Gardinali P."/>
            <person name="Banfield J.F."/>
            <person name="Atlas R.M."/>
            <person name="Andersen G.L."/>
        </authorList>
    </citation>
    <scope>NUCLEOTIDE SEQUENCE [LARGE SCALE GENOMIC DNA]</scope>
</reference>
<dbReference type="PANTHER" id="PTHR32552">
    <property type="entry name" value="FERRICHROME IRON RECEPTOR-RELATED"/>
    <property type="match status" value="1"/>
</dbReference>
<feature type="chain" id="PRO_5012531515" evidence="13">
    <location>
        <begin position="31"/>
        <end position="835"/>
    </location>
</feature>
<keyword evidence="13" id="KW-0732">Signal</keyword>
<dbReference type="Gene3D" id="2.40.170.20">
    <property type="entry name" value="TonB-dependent receptor, beta-barrel domain"/>
    <property type="match status" value="1"/>
</dbReference>
<evidence type="ECO:0000259" key="15">
    <source>
        <dbReference type="Pfam" id="PF07715"/>
    </source>
</evidence>
<sequence length="835" mass="91775">MKVKKSQVFKKSAICLALSSALALPVNSYAEEAVKDSAADGIERIQVTASRRASTVQEAPLNITALDADVMKDQNITQLSDVARWVPGLSVADQGGRTGSPIIVRGLNTNSSGPDSDAGTVATYIGEIPLVVDMKLIDVERVEVLIGPQGTLYGAGTLGGAIRYLPNKPILDETSGSLYGDIFTLSESDDTGGEAGFVFNTPLIDDELAVRFAVNYLDEPGYIDYNYVVREGGGSLPDPDWSDSDAVNSNLRQVKDANFEQTTTAKAMIRWQANDIFDATLSYFYQKQEIGGRSIVHHNSLSETNSLSTVMGEYESGYRYQEPREKEDTLLSLEMTVDLGFAELTSATGYSEFEALGQRDQTDLLIRLDYSYEEFPGFSAFTREVDEAENFTQEIRLVSTGDSAFSWIVGAYYNKFEKLFDTREFTPGFDQYAVDNFGGVQLRPDSLEYISVDNTETTESAIFGEITYSVTDRLTLMLGARFYDYEVKSSSTVDFPLANTVYGFDDEDGNRVFYAPDEINLDFASISAADDGSLLKVNASYQFSDDVMGYATISEGYRIGGSNGIAVCKENTGEQQSVCAQPDELLYESDTTTNYELGFKSTWFSNQLHFNAALFMVEWDNAQVSGATEVGQQPIISNAGTAESKGVEISSRAMLTDSIIAYATYAYTKAELTADAPFMLQILLPDELAAGVPQSYYDGKDGDRLPGSAEHQFSLGATYSTEVFGDTGLDINYGLTYQSDVYSKAGLRADGEVIPGYALSNMSARFSEDVWSVTLYVDNMFDKYAYSSVRRDQGDIGLAKHPFMNSNGTDIQRNYGHYLITPRKAGVRFEYLFDI</sequence>
<keyword evidence="4" id="KW-0410">Iron transport</keyword>
<dbReference type="PANTHER" id="PTHR32552:SF81">
    <property type="entry name" value="TONB-DEPENDENT OUTER MEMBRANE RECEPTOR"/>
    <property type="match status" value="1"/>
</dbReference>
<evidence type="ECO:0000256" key="10">
    <source>
        <dbReference type="ARBA" id="ARBA00023237"/>
    </source>
</evidence>
<keyword evidence="9 11" id="KW-0472">Membrane</keyword>
<keyword evidence="5 11" id="KW-0812">Transmembrane</keyword>
<protein>
    <submittedName>
        <fullName evidence="16">Ligand-gated channel protein</fullName>
    </submittedName>
</protein>
<comment type="caution">
    <text evidence="16">The sequence shown here is derived from an EMBL/GenBank/DDBJ whole genome shotgun (WGS) entry which is preliminary data.</text>
</comment>
<gene>
    <name evidence="16" type="ORF">A9Q75_09685</name>
</gene>
<evidence type="ECO:0000256" key="1">
    <source>
        <dbReference type="ARBA" id="ARBA00004571"/>
    </source>
</evidence>
<keyword evidence="6" id="KW-0408">Iron</keyword>
<evidence type="ECO:0000313" key="16">
    <source>
        <dbReference type="EMBL" id="OUR80925.1"/>
    </source>
</evidence>
<feature type="domain" description="TonB-dependent receptor-like beta-barrel" evidence="14">
    <location>
        <begin position="323"/>
        <end position="779"/>
    </location>
</feature>
<feature type="signal peptide" evidence="13">
    <location>
        <begin position="1"/>
        <end position="30"/>
    </location>
</feature>
<evidence type="ECO:0000256" key="5">
    <source>
        <dbReference type="ARBA" id="ARBA00022692"/>
    </source>
</evidence>
<keyword evidence="2 11" id="KW-0813">Transport</keyword>
<dbReference type="GO" id="GO:0006826">
    <property type="term" value="P:iron ion transport"/>
    <property type="evidence" value="ECO:0007669"/>
    <property type="project" value="UniProtKB-KW"/>
</dbReference>
<accession>A0A1Y5EJ03</accession>
<evidence type="ECO:0000256" key="11">
    <source>
        <dbReference type="PROSITE-ProRule" id="PRU01360"/>
    </source>
</evidence>
<comment type="subcellular location">
    <subcellularLocation>
        <location evidence="1 11">Cell outer membrane</location>
        <topology evidence="1 11">Multi-pass membrane protein</topology>
    </subcellularLocation>
</comment>
<evidence type="ECO:0000256" key="9">
    <source>
        <dbReference type="ARBA" id="ARBA00023136"/>
    </source>
</evidence>
<dbReference type="GO" id="GO:0009279">
    <property type="term" value="C:cell outer membrane"/>
    <property type="evidence" value="ECO:0007669"/>
    <property type="project" value="UniProtKB-SubCell"/>
</dbReference>
<dbReference type="SUPFAM" id="SSF56935">
    <property type="entry name" value="Porins"/>
    <property type="match status" value="1"/>
</dbReference>
<organism evidence="16 17">
    <name type="scientific">Colwellia psychrerythraea</name>
    <name type="common">Vibrio psychroerythus</name>
    <dbReference type="NCBI Taxonomy" id="28229"/>
    <lineage>
        <taxon>Bacteria</taxon>
        <taxon>Pseudomonadati</taxon>
        <taxon>Pseudomonadota</taxon>
        <taxon>Gammaproteobacteria</taxon>
        <taxon>Alteromonadales</taxon>
        <taxon>Colwelliaceae</taxon>
        <taxon>Colwellia</taxon>
    </lineage>
</organism>
<dbReference type="EMBL" id="MAAF01000056">
    <property type="protein sequence ID" value="OUR80925.1"/>
    <property type="molecule type" value="Genomic_DNA"/>
</dbReference>
<dbReference type="AlphaFoldDB" id="A0A1Y5EJ03"/>
<dbReference type="Pfam" id="PF07715">
    <property type="entry name" value="Plug"/>
    <property type="match status" value="1"/>
</dbReference>
<feature type="domain" description="TonB-dependent receptor plug" evidence="15">
    <location>
        <begin position="56"/>
        <end position="161"/>
    </location>
</feature>
<evidence type="ECO:0000256" key="3">
    <source>
        <dbReference type="ARBA" id="ARBA00022452"/>
    </source>
</evidence>
<dbReference type="PROSITE" id="PS52016">
    <property type="entry name" value="TONB_DEPENDENT_REC_3"/>
    <property type="match status" value="1"/>
</dbReference>
<keyword evidence="8 12" id="KW-0798">TonB box</keyword>
<dbReference type="InterPro" id="IPR012910">
    <property type="entry name" value="Plug_dom"/>
</dbReference>
<evidence type="ECO:0000256" key="7">
    <source>
        <dbReference type="ARBA" id="ARBA00023065"/>
    </source>
</evidence>
<keyword evidence="7" id="KW-0406">Ion transport</keyword>
<evidence type="ECO:0000256" key="6">
    <source>
        <dbReference type="ARBA" id="ARBA00023004"/>
    </source>
</evidence>
<evidence type="ECO:0000256" key="4">
    <source>
        <dbReference type="ARBA" id="ARBA00022496"/>
    </source>
</evidence>
<evidence type="ECO:0000313" key="17">
    <source>
        <dbReference type="Proteomes" id="UP000243053"/>
    </source>
</evidence>